<organism evidence="2 3">
    <name type="scientific">Paenibacillus pasadenensis</name>
    <dbReference type="NCBI Taxonomy" id="217090"/>
    <lineage>
        <taxon>Bacteria</taxon>
        <taxon>Bacillati</taxon>
        <taxon>Bacillota</taxon>
        <taxon>Bacilli</taxon>
        <taxon>Bacillales</taxon>
        <taxon>Paenibacillaceae</taxon>
        <taxon>Paenibacillus</taxon>
    </lineage>
</organism>
<feature type="region of interest" description="Disordered" evidence="1">
    <location>
        <begin position="1"/>
        <end position="51"/>
    </location>
</feature>
<sequence>MSPLVKPVEPSGSVKPVERCRPRMPQRHAGRLASGPVRSGAQRLADRAARA</sequence>
<reference evidence="2 3" key="1">
    <citation type="submission" date="2017-05" db="EMBL/GenBank/DDBJ databases">
        <title>Functional genome analysis of Paenibacillus pasadenensis strain R16: insights on endophytic life style and antifungal activity.</title>
        <authorList>
            <person name="Passera A."/>
            <person name="Marcolungo L."/>
            <person name="Casati P."/>
            <person name="Brasca M."/>
            <person name="Quaglino F."/>
            <person name="Delledonne M."/>
        </authorList>
    </citation>
    <scope>NUCLEOTIDE SEQUENCE [LARGE SCALE GENOMIC DNA]</scope>
    <source>
        <strain evidence="2 3">R16</strain>
    </source>
</reference>
<accession>A0A2N5N598</accession>
<evidence type="ECO:0000313" key="2">
    <source>
        <dbReference type="EMBL" id="PLT45521.1"/>
    </source>
</evidence>
<dbReference type="Proteomes" id="UP000234789">
    <property type="component" value="Unassembled WGS sequence"/>
</dbReference>
<comment type="caution">
    <text evidence="2">The sequence shown here is derived from an EMBL/GenBank/DDBJ whole genome shotgun (WGS) entry which is preliminary data.</text>
</comment>
<evidence type="ECO:0000256" key="1">
    <source>
        <dbReference type="SAM" id="MobiDB-lite"/>
    </source>
</evidence>
<proteinExistence type="predicted"/>
<name>A0A2N5N598_9BACL</name>
<keyword evidence="3" id="KW-1185">Reference proteome</keyword>
<protein>
    <submittedName>
        <fullName evidence="2">Uncharacterized protein</fullName>
    </submittedName>
</protein>
<dbReference type="EMBL" id="NFEZ01000004">
    <property type="protein sequence ID" value="PLT45521.1"/>
    <property type="molecule type" value="Genomic_DNA"/>
</dbReference>
<dbReference type="AlphaFoldDB" id="A0A2N5N598"/>
<evidence type="ECO:0000313" key="3">
    <source>
        <dbReference type="Proteomes" id="UP000234789"/>
    </source>
</evidence>
<gene>
    <name evidence="2" type="ORF">B8V81_3952</name>
</gene>